<keyword evidence="5" id="KW-0539">Nucleus</keyword>
<evidence type="ECO:0000256" key="2">
    <source>
        <dbReference type="ARBA" id="ARBA00022723"/>
    </source>
</evidence>
<keyword evidence="2" id="KW-0479">Metal-binding</keyword>
<comment type="subcellular location">
    <subcellularLocation>
        <location evidence="1">Nucleus</location>
    </subcellularLocation>
</comment>
<dbReference type="PANTHER" id="PTHR10071">
    <property type="entry name" value="TRANSCRIPTION FACTOR GATA FAMILY MEMBER"/>
    <property type="match status" value="1"/>
</dbReference>
<protein>
    <submittedName>
        <fullName evidence="9">Gata zinc finger domain-containing protein</fullName>
    </submittedName>
</protein>
<dbReference type="SMART" id="SM00066">
    <property type="entry name" value="GAL4"/>
    <property type="match status" value="1"/>
</dbReference>
<dbReference type="SMART" id="SM00401">
    <property type="entry name" value="ZnF_GATA"/>
    <property type="match status" value="2"/>
</dbReference>
<evidence type="ECO:0000313" key="10">
    <source>
        <dbReference type="Proteomes" id="UP000620124"/>
    </source>
</evidence>
<keyword evidence="10" id="KW-1185">Reference proteome</keyword>
<dbReference type="CDD" id="cd00067">
    <property type="entry name" value="GAL4"/>
    <property type="match status" value="1"/>
</dbReference>
<dbReference type="OrthoDB" id="515401at2759"/>
<comment type="caution">
    <text evidence="9">The sequence shown here is derived from an EMBL/GenBank/DDBJ whole genome shotgun (WGS) entry which is preliminary data.</text>
</comment>
<evidence type="ECO:0000256" key="6">
    <source>
        <dbReference type="PROSITE-ProRule" id="PRU00094"/>
    </source>
</evidence>
<evidence type="ECO:0000256" key="1">
    <source>
        <dbReference type="ARBA" id="ARBA00004123"/>
    </source>
</evidence>
<dbReference type="Gene3D" id="3.30.50.10">
    <property type="entry name" value="Erythroid Transcription Factor GATA-1, subunit A"/>
    <property type="match status" value="2"/>
</dbReference>
<name>A0A8H6Y0U9_9AGAR</name>
<dbReference type="InterPro" id="IPR039355">
    <property type="entry name" value="Transcription_factor_GATA"/>
</dbReference>
<dbReference type="Pfam" id="PF00172">
    <property type="entry name" value="Zn_clus"/>
    <property type="match status" value="1"/>
</dbReference>
<dbReference type="Proteomes" id="UP000620124">
    <property type="component" value="Unassembled WGS sequence"/>
</dbReference>
<dbReference type="PRINTS" id="PR00619">
    <property type="entry name" value="GATAZNFINGER"/>
</dbReference>
<dbReference type="GO" id="GO:0008270">
    <property type="term" value="F:zinc ion binding"/>
    <property type="evidence" value="ECO:0007669"/>
    <property type="project" value="UniProtKB-KW"/>
</dbReference>
<evidence type="ECO:0000256" key="3">
    <source>
        <dbReference type="ARBA" id="ARBA00022771"/>
    </source>
</evidence>
<dbReference type="Gene3D" id="4.10.240.10">
    <property type="entry name" value="Zn(2)-C6 fungal-type DNA-binding domain"/>
    <property type="match status" value="1"/>
</dbReference>
<feature type="domain" description="GATA-type" evidence="8">
    <location>
        <begin position="358"/>
        <end position="411"/>
    </location>
</feature>
<dbReference type="GO" id="GO:0005634">
    <property type="term" value="C:nucleus"/>
    <property type="evidence" value="ECO:0007669"/>
    <property type="project" value="UniProtKB-SubCell"/>
</dbReference>
<dbReference type="PROSITE" id="PS00344">
    <property type="entry name" value="GATA_ZN_FINGER_1"/>
    <property type="match status" value="1"/>
</dbReference>
<sequence>MSRQGPLNPTLESFKRKPRINVACSHCRKRKIKCVTSNVFSRTPCARCTKMWPSCTYISVEAQGADVKSPSATGGNSRRIFREYDGSITPNQTISQQRRPPPTDGLSNVEITPFQSTMPFSIPVAPSQPLLSGLNSAFLSKLAVENPQNLSFARAGRPAQISSSPAAKYYCDSSTEYPYTEHLQQNHNFTALLHSNIASSSYDKRWLGDVGTPYESLSLPTSLGWPLLPIEPFDAESWNEMILCALEADAAAAHSPASKPHLLQPLCCFSPPSFLPMSGRSSPASSRSSSSASSRLESVDIASHKMCSHCNTTDTPLWRREPVTYRPLCNACGVYLQQRNKMRPAVLMLIQCDDDNDIPGGPECSHCHTHSTSVWRRSKTGAKLCNACGVYERLHGFDRPLALRKDKVRRRGKHPKRMQS</sequence>
<dbReference type="PROSITE" id="PS50048">
    <property type="entry name" value="ZN2_CY6_FUNGAL_2"/>
    <property type="match status" value="1"/>
</dbReference>
<dbReference type="EMBL" id="JACAZI010000009">
    <property type="protein sequence ID" value="KAF7351978.1"/>
    <property type="molecule type" value="Genomic_DNA"/>
</dbReference>
<dbReference type="GO" id="GO:0045944">
    <property type="term" value="P:positive regulation of transcription by RNA polymerase II"/>
    <property type="evidence" value="ECO:0007669"/>
    <property type="project" value="TreeGrafter"/>
</dbReference>
<dbReference type="PANTHER" id="PTHR10071:SF281">
    <property type="entry name" value="BOX A-BINDING FACTOR-RELATED"/>
    <property type="match status" value="1"/>
</dbReference>
<dbReference type="InterPro" id="IPR013088">
    <property type="entry name" value="Znf_NHR/GATA"/>
</dbReference>
<dbReference type="InterPro" id="IPR036864">
    <property type="entry name" value="Zn2-C6_fun-type_DNA-bd_sf"/>
</dbReference>
<dbReference type="SUPFAM" id="SSF57701">
    <property type="entry name" value="Zn2/Cys6 DNA-binding domain"/>
    <property type="match status" value="1"/>
</dbReference>
<accession>A0A8H6Y0U9</accession>
<feature type="domain" description="Zn(2)-C6 fungal-type" evidence="7">
    <location>
        <begin position="23"/>
        <end position="57"/>
    </location>
</feature>
<dbReference type="CDD" id="cd00202">
    <property type="entry name" value="ZnF_GATA"/>
    <property type="match status" value="2"/>
</dbReference>
<dbReference type="SUPFAM" id="SSF57716">
    <property type="entry name" value="Glucocorticoid receptor-like (DNA-binding domain)"/>
    <property type="match status" value="2"/>
</dbReference>
<proteinExistence type="predicted"/>
<evidence type="ECO:0000256" key="4">
    <source>
        <dbReference type="ARBA" id="ARBA00022833"/>
    </source>
</evidence>
<evidence type="ECO:0000256" key="5">
    <source>
        <dbReference type="ARBA" id="ARBA00023242"/>
    </source>
</evidence>
<gene>
    <name evidence="9" type="ORF">MVEN_01160000</name>
</gene>
<organism evidence="9 10">
    <name type="scientific">Mycena venus</name>
    <dbReference type="NCBI Taxonomy" id="2733690"/>
    <lineage>
        <taxon>Eukaryota</taxon>
        <taxon>Fungi</taxon>
        <taxon>Dikarya</taxon>
        <taxon>Basidiomycota</taxon>
        <taxon>Agaricomycotina</taxon>
        <taxon>Agaricomycetes</taxon>
        <taxon>Agaricomycetidae</taxon>
        <taxon>Agaricales</taxon>
        <taxon>Marasmiineae</taxon>
        <taxon>Mycenaceae</taxon>
        <taxon>Mycena</taxon>
    </lineage>
</organism>
<dbReference type="GO" id="GO:0000122">
    <property type="term" value="P:negative regulation of transcription by RNA polymerase II"/>
    <property type="evidence" value="ECO:0007669"/>
    <property type="project" value="TreeGrafter"/>
</dbReference>
<evidence type="ECO:0000313" key="9">
    <source>
        <dbReference type="EMBL" id="KAF7351978.1"/>
    </source>
</evidence>
<keyword evidence="4" id="KW-0862">Zinc</keyword>
<dbReference type="Pfam" id="PF00320">
    <property type="entry name" value="GATA"/>
    <property type="match status" value="2"/>
</dbReference>
<keyword evidence="3 6" id="KW-0863">Zinc-finger</keyword>
<dbReference type="InterPro" id="IPR000679">
    <property type="entry name" value="Znf_GATA"/>
</dbReference>
<dbReference type="AlphaFoldDB" id="A0A8H6Y0U9"/>
<dbReference type="PROSITE" id="PS50114">
    <property type="entry name" value="GATA_ZN_FINGER_2"/>
    <property type="match status" value="2"/>
</dbReference>
<evidence type="ECO:0000259" key="8">
    <source>
        <dbReference type="PROSITE" id="PS50114"/>
    </source>
</evidence>
<evidence type="ECO:0000259" key="7">
    <source>
        <dbReference type="PROSITE" id="PS50048"/>
    </source>
</evidence>
<feature type="domain" description="GATA-type" evidence="8">
    <location>
        <begin position="307"/>
        <end position="347"/>
    </location>
</feature>
<dbReference type="GO" id="GO:0000978">
    <property type="term" value="F:RNA polymerase II cis-regulatory region sequence-specific DNA binding"/>
    <property type="evidence" value="ECO:0007669"/>
    <property type="project" value="TreeGrafter"/>
</dbReference>
<reference evidence="9" key="1">
    <citation type="submission" date="2020-05" db="EMBL/GenBank/DDBJ databases">
        <title>Mycena genomes resolve the evolution of fungal bioluminescence.</title>
        <authorList>
            <person name="Tsai I.J."/>
        </authorList>
    </citation>
    <scope>NUCLEOTIDE SEQUENCE</scope>
    <source>
        <strain evidence="9">CCC161011</strain>
    </source>
</reference>
<dbReference type="PROSITE" id="PS00463">
    <property type="entry name" value="ZN2_CY6_FUNGAL_1"/>
    <property type="match status" value="1"/>
</dbReference>
<dbReference type="InterPro" id="IPR001138">
    <property type="entry name" value="Zn2Cys6_DnaBD"/>
</dbReference>
<dbReference type="GO" id="GO:0000981">
    <property type="term" value="F:DNA-binding transcription factor activity, RNA polymerase II-specific"/>
    <property type="evidence" value="ECO:0007669"/>
    <property type="project" value="InterPro"/>
</dbReference>